<reference evidence="6" key="2">
    <citation type="journal article" date="2023" name="Science">
        <title>Genomic signatures of disease resistance in endangered staghorn corals.</title>
        <authorList>
            <person name="Vollmer S.V."/>
            <person name="Selwyn J.D."/>
            <person name="Despard B.A."/>
            <person name="Roesel C.L."/>
        </authorList>
    </citation>
    <scope>NUCLEOTIDE SEQUENCE</scope>
    <source>
        <strain evidence="6">K2</strain>
    </source>
</reference>
<accession>A0AAD9PQG4</accession>
<dbReference type="GO" id="GO:0030424">
    <property type="term" value="C:axon"/>
    <property type="evidence" value="ECO:0007669"/>
    <property type="project" value="TreeGrafter"/>
</dbReference>
<keyword evidence="7" id="KW-1185">Reference proteome</keyword>
<dbReference type="InterPro" id="IPR036179">
    <property type="entry name" value="Ig-like_dom_sf"/>
</dbReference>
<feature type="domain" description="Ig-like" evidence="5">
    <location>
        <begin position="197"/>
        <end position="269"/>
    </location>
</feature>
<dbReference type="GO" id="GO:0007156">
    <property type="term" value="P:homophilic cell adhesion via plasma membrane adhesion molecules"/>
    <property type="evidence" value="ECO:0007669"/>
    <property type="project" value="TreeGrafter"/>
</dbReference>
<dbReference type="PROSITE" id="PS50835">
    <property type="entry name" value="IG_LIKE"/>
    <property type="match status" value="3"/>
</dbReference>
<dbReference type="InterPro" id="IPR050958">
    <property type="entry name" value="Cell_Adh-Cytoskel_Orgn"/>
</dbReference>
<dbReference type="PANTHER" id="PTHR45080">
    <property type="entry name" value="CONTACTIN 5"/>
    <property type="match status" value="1"/>
</dbReference>
<dbReference type="AlphaFoldDB" id="A0AAD9PQG4"/>
<dbReference type="InterPro" id="IPR007110">
    <property type="entry name" value="Ig-like_dom"/>
</dbReference>
<evidence type="ECO:0000256" key="1">
    <source>
        <dbReference type="ARBA" id="ARBA00022729"/>
    </source>
</evidence>
<dbReference type="SMART" id="SM00408">
    <property type="entry name" value="IGc2"/>
    <property type="match status" value="4"/>
</dbReference>
<reference evidence="6" key="1">
    <citation type="journal article" date="2023" name="G3 (Bethesda)">
        <title>Whole genome assembly and annotation of the endangered Caribbean coral Acropora cervicornis.</title>
        <authorList>
            <person name="Selwyn J.D."/>
            <person name="Vollmer S.V."/>
        </authorList>
    </citation>
    <scope>NUCLEOTIDE SEQUENCE</scope>
    <source>
        <strain evidence="6">K2</strain>
    </source>
</reference>
<dbReference type="SUPFAM" id="SSF48726">
    <property type="entry name" value="Immunoglobulin"/>
    <property type="match status" value="5"/>
</dbReference>
<organism evidence="6 7">
    <name type="scientific">Acropora cervicornis</name>
    <name type="common">Staghorn coral</name>
    <dbReference type="NCBI Taxonomy" id="6130"/>
    <lineage>
        <taxon>Eukaryota</taxon>
        <taxon>Metazoa</taxon>
        <taxon>Cnidaria</taxon>
        <taxon>Anthozoa</taxon>
        <taxon>Hexacorallia</taxon>
        <taxon>Scleractinia</taxon>
        <taxon>Astrocoeniina</taxon>
        <taxon>Acroporidae</taxon>
        <taxon>Acropora</taxon>
    </lineage>
</organism>
<dbReference type="Gene3D" id="2.60.40.10">
    <property type="entry name" value="Immunoglobulins"/>
    <property type="match status" value="3"/>
</dbReference>
<evidence type="ECO:0000256" key="4">
    <source>
        <dbReference type="SAM" id="SignalP"/>
    </source>
</evidence>
<dbReference type="GO" id="GO:0005886">
    <property type="term" value="C:plasma membrane"/>
    <property type="evidence" value="ECO:0007669"/>
    <property type="project" value="TreeGrafter"/>
</dbReference>
<evidence type="ECO:0000313" key="6">
    <source>
        <dbReference type="EMBL" id="KAK2547151.1"/>
    </source>
</evidence>
<dbReference type="SMART" id="SM00409">
    <property type="entry name" value="IG"/>
    <property type="match status" value="5"/>
</dbReference>
<dbReference type="InterPro" id="IPR003599">
    <property type="entry name" value="Ig_sub"/>
</dbReference>
<dbReference type="Pfam" id="PF13927">
    <property type="entry name" value="Ig_3"/>
    <property type="match status" value="1"/>
</dbReference>
<dbReference type="GO" id="GO:0008046">
    <property type="term" value="F:axon guidance receptor activity"/>
    <property type="evidence" value="ECO:0007669"/>
    <property type="project" value="TreeGrafter"/>
</dbReference>
<proteinExistence type="predicted"/>
<protein>
    <submittedName>
        <fullName evidence="6">Hemicentin-2</fullName>
    </submittedName>
</protein>
<feature type="region of interest" description="Disordered" evidence="3">
    <location>
        <begin position="533"/>
        <end position="552"/>
    </location>
</feature>
<dbReference type="InterPro" id="IPR003598">
    <property type="entry name" value="Ig_sub2"/>
</dbReference>
<dbReference type="InterPro" id="IPR013783">
    <property type="entry name" value="Ig-like_fold"/>
</dbReference>
<evidence type="ECO:0000256" key="3">
    <source>
        <dbReference type="SAM" id="MobiDB-lite"/>
    </source>
</evidence>
<feature type="signal peptide" evidence="4">
    <location>
        <begin position="1"/>
        <end position="21"/>
    </location>
</feature>
<comment type="caution">
    <text evidence="6">The sequence shown here is derived from an EMBL/GenBank/DDBJ whole genome shotgun (WGS) entry which is preliminary data.</text>
</comment>
<dbReference type="Pfam" id="PF13895">
    <property type="entry name" value="Ig_2"/>
    <property type="match status" value="2"/>
</dbReference>
<sequence>MSAAFNFVALLLAILFSSLESAFIKKPSSPSYAVEGQNLTLAWTYTLDGAVGFSQFTIVTGGNESLIGKKFGPGVIRVEPEYQARFRARATKTRAELSILAVQRSDERTYRVNVVPTGAGSLVQSVDIIVNFPPTIVEISGSQTVTEGENVTLKCLADACMTLTDIRRQDAGVYRCIVHNGIGWPAARDVFIVVQYPVEAIGFGENATVPQGGNKRFSCPVDGNPKPNISWYRGSEVSETPIFSGEKLEARESGCYTCVASNSVGKPVSITQCLEGRNVTLYCFSSGFPSPNVSWLDNTVKEGSILKLLNIGRHRNGSYICLATNACGSDWGKVDINVQYPTEATGPGENATVAEGAVKLFTCSVDGNPEPGIEWYSENNGRILSNGKQLEASKSGCYTCVASNNIGPPVNITHCLAIINASLTSVPPSIISPGGAVEAKVMIARDYSDFYRNLDSGPSKKFVAWFVQEMDKIYMNMPEYNWTLVTGLRPGSVIVHFILHFKTDVTREKGLKNLWVAISSNGTFGGIEAEYVSDESATSPTPASPKSAGIRE</sequence>
<evidence type="ECO:0000313" key="7">
    <source>
        <dbReference type="Proteomes" id="UP001249851"/>
    </source>
</evidence>
<dbReference type="GO" id="GO:0043025">
    <property type="term" value="C:neuronal cell body"/>
    <property type="evidence" value="ECO:0007669"/>
    <property type="project" value="TreeGrafter"/>
</dbReference>
<gene>
    <name evidence="6" type="ORF">P5673_033054</name>
</gene>
<dbReference type="GO" id="GO:0050808">
    <property type="term" value="P:synapse organization"/>
    <property type="evidence" value="ECO:0007669"/>
    <property type="project" value="TreeGrafter"/>
</dbReference>
<keyword evidence="2" id="KW-1015">Disulfide bond</keyword>
<dbReference type="Proteomes" id="UP001249851">
    <property type="component" value="Unassembled WGS sequence"/>
</dbReference>
<feature type="domain" description="Ig-like" evidence="5">
    <location>
        <begin position="275"/>
        <end position="339"/>
    </location>
</feature>
<evidence type="ECO:0000259" key="5">
    <source>
        <dbReference type="PROSITE" id="PS50835"/>
    </source>
</evidence>
<feature type="chain" id="PRO_5041997404" evidence="4">
    <location>
        <begin position="22"/>
        <end position="552"/>
    </location>
</feature>
<feature type="domain" description="Ig-like" evidence="5">
    <location>
        <begin position="341"/>
        <end position="413"/>
    </location>
</feature>
<name>A0AAD9PQG4_ACRCE</name>
<keyword evidence="1 4" id="KW-0732">Signal</keyword>
<evidence type="ECO:0000256" key="2">
    <source>
        <dbReference type="ARBA" id="ARBA00023157"/>
    </source>
</evidence>
<dbReference type="PANTHER" id="PTHR45080:SF8">
    <property type="entry name" value="IG-LIKE DOMAIN-CONTAINING PROTEIN"/>
    <property type="match status" value="1"/>
</dbReference>
<dbReference type="EMBL" id="JARQWQ010000209">
    <property type="protein sequence ID" value="KAK2547151.1"/>
    <property type="molecule type" value="Genomic_DNA"/>
</dbReference>
<feature type="compositionally biased region" description="Low complexity" evidence="3">
    <location>
        <begin position="536"/>
        <end position="552"/>
    </location>
</feature>